<feature type="chain" id="PRO_5034224210" description="Mid2 domain-containing protein" evidence="3">
    <location>
        <begin position="24"/>
        <end position="377"/>
    </location>
</feature>
<reference evidence="4" key="1">
    <citation type="submission" date="2020-05" db="EMBL/GenBank/DDBJ databases">
        <title>Mycena genomes resolve the evolution of fungal bioluminescence.</title>
        <authorList>
            <person name="Tsai I.J."/>
        </authorList>
    </citation>
    <scope>NUCLEOTIDE SEQUENCE</scope>
    <source>
        <strain evidence="4">CCC161011</strain>
    </source>
</reference>
<keyword evidence="2" id="KW-1133">Transmembrane helix</keyword>
<evidence type="ECO:0000256" key="3">
    <source>
        <dbReference type="SAM" id="SignalP"/>
    </source>
</evidence>
<name>A0A8H7CKZ9_9AGAR</name>
<dbReference type="OrthoDB" id="3048821at2759"/>
<feature type="region of interest" description="Disordered" evidence="1">
    <location>
        <begin position="357"/>
        <end position="377"/>
    </location>
</feature>
<gene>
    <name evidence="4" type="ORF">MVEN_01885900</name>
</gene>
<feature type="transmembrane region" description="Helical" evidence="2">
    <location>
        <begin position="233"/>
        <end position="255"/>
    </location>
</feature>
<comment type="caution">
    <text evidence="4">The sequence shown here is derived from an EMBL/GenBank/DDBJ whole genome shotgun (WGS) entry which is preliminary data.</text>
</comment>
<evidence type="ECO:0008006" key="6">
    <source>
        <dbReference type="Google" id="ProtNLM"/>
    </source>
</evidence>
<protein>
    <recommendedName>
        <fullName evidence="6">Mid2 domain-containing protein</fullName>
    </recommendedName>
</protein>
<feature type="compositionally biased region" description="Low complexity" evidence="1">
    <location>
        <begin position="178"/>
        <end position="208"/>
    </location>
</feature>
<evidence type="ECO:0000313" key="4">
    <source>
        <dbReference type="EMBL" id="KAF7341485.1"/>
    </source>
</evidence>
<keyword evidence="2" id="KW-0472">Membrane</keyword>
<accession>A0A8H7CKZ9</accession>
<proteinExistence type="predicted"/>
<feature type="compositionally biased region" description="Low complexity" evidence="1">
    <location>
        <begin position="320"/>
        <end position="338"/>
    </location>
</feature>
<dbReference type="AlphaFoldDB" id="A0A8H7CKZ9"/>
<feature type="compositionally biased region" description="Low complexity" evidence="1">
    <location>
        <begin position="134"/>
        <end position="152"/>
    </location>
</feature>
<evidence type="ECO:0000256" key="1">
    <source>
        <dbReference type="SAM" id="MobiDB-lite"/>
    </source>
</evidence>
<sequence>MPRAFSWRCRVIILAMWAATAVGISLNMTSSDPLPAGGTVVVAWARDNGTITPNPSQFGLYIYPDAGNNLVVSQIVNAGSQPSGTVTMVIPPGTSPGSYDIYAFQGPDTNIPPAMWGWGFNLAAAVQSASATSPASTAVTPSGGSPTSSDDPQSLSGVSHSSTTTANPGSQTLSGNPQSLSGASQSSAAPTKSSASNSSPSDTNPATSEGAATGGPSSAAIVLTTKHAISAGAIAGIVVGLLLALVGIALLLLFLRRRRQQARRRFSAPETNHRISLSTPLPIITPFTSPPPATMTQVTIPIREKDAVIGSFSSKAAVSPTTTLSASGSSSRLSPGTISEREHRERVEMLEREVQLLRQQQQNTNFSDEPPPEYNTL</sequence>
<evidence type="ECO:0000256" key="2">
    <source>
        <dbReference type="SAM" id="Phobius"/>
    </source>
</evidence>
<feature type="region of interest" description="Disordered" evidence="1">
    <location>
        <begin position="134"/>
        <end position="216"/>
    </location>
</feature>
<feature type="signal peptide" evidence="3">
    <location>
        <begin position="1"/>
        <end position="23"/>
    </location>
</feature>
<feature type="region of interest" description="Disordered" evidence="1">
    <location>
        <begin position="320"/>
        <end position="342"/>
    </location>
</feature>
<keyword evidence="3" id="KW-0732">Signal</keyword>
<organism evidence="4 5">
    <name type="scientific">Mycena venus</name>
    <dbReference type="NCBI Taxonomy" id="2733690"/>
    <lineage>
        <taxon>Eukaryota</taxon>
        <taxon>Fungi</taxon>
        <taxon>Dikarya</taxon>
        <taxon>Basidiomycota</taxon>
        <taxon>Agaricomycotina</taxon>
        <taxon>Agaricomycetes</taxon>
        <taxon>Agaricomycetidae</taxon>
        <taxon>Agaricales</taxon>
        <taxon>Marasmiineae</taxon>
        <taxon>Mycenaceae</taxon>
        <taxon>Mycena</taxon>
    </lineage>
</organism>
<dbReference type="EMBL" id="JACAZI010000018">
    <property type="protein sequence ID" value="KAF7341485.1"/>
    <property type="molecule type" value="Genomic_DNA"/>
</dbReference>
<feature type="compositionally biased region" description="Polar residues" evidence="1">
    <location>
        <begin position="153"/>
        <end position="177"/>
    </location>
</feature>
<keyword evidence="2" id="KW-0812">Transmembrane</keyword>
<dbReference type="Proteomes" id="UP000620124">
    <property type="component" value="Unassembled WGS sequence"/>
</dbReference>
<keyword evidence="5" id="KW-1185">Reference proteome</keyword>
<evidence type="ECO:0000313" key="5">
    <source>
        <dbReference type="Proteomes" id="UP000620124"/>
    </source>
</evidence>